<evidence type="ECO:0000256" key="6">
    <source>
        <dbReference type="ARBA" id="ARBA00023027"/>
    </source>
</evidence>
<dbReference type="Gene3D" id="3.90.228.10">
    <property type="match status" value="1"/>
</dbReference>
<comment type="caution">
    <text evidence="15">The sequence shown here is derived from an EMBL/GenBank/DDBJ whole genome shotgun (WGS) entry which is preliminary data.</text>
</comment>
<evidence type="ECO:0000256" key="10">
    <source>
        <dbReference type="RuleBase" id="RU362114"/>
    </source>
</evidence>
<comment type="catalytic activity">
    <reaction evidence="9">
        <text>NAD(+) + (ADP-D-ribosyl)n-acceptor = nicotinamide + (ADP-D-ribosyl)n+1-acceptor + H(+).</text>
        <dbReference type="EC" id="2.4.2.30"/>
    </reaction>
</comment>
<dbReference type="Pfam" id="PF02877">
    <property type="entry name" value="PARP_reg"/>
    <property type="match status" value="1"/>
</dbReference>
<dbReference type="AlphaFoldDB" id="A0A9Q0YJQ4"/>
<evidence type="ECO:0000313" key="16">
    <source>
        <dbReference type="Proteomes" id="UP001152320"/>
    </source>
</evidence>
<dbReference type="CDD" id="cd01437">
    <property type="entry name" value="parp_like"/>
    <property type="match status" value="1"/>
</dbReference>
<evidence type="ECO:0000256" key="3">
    <source>
        <dbReference type="ARBA" id="ARBA00022679"/>
    </source>
</evidence>
<dbReference type="GO" id="GO:0003950">
    <property type="term" value="F:NAD+ poly-ADP-ribosyltransferase activity"/>
    <property type="evidence" value="ECO:0007669"/>
    <property type="project" value="UniProtKB-UniRule"/>
</dbReference>
<keyword evidence="6 10" id="KW-0520">NAD</keyword>
<organism evidence="15 16">
    <name type="scientific">Holothuria leucospilota</name>
    <name type="common">Black long sea cucumber</name>
    <name type="synonym">Mertensiothuria leucospilota</name>
    <dbReference type="NCBI Taxonomy" id="206669"/>
    <lineage>
        <taxon>Eukaryota</taxon>
        <taxon>Metazoa</taxon>
        <taxon>Echinodermata</taxon>
        <taxon>Eleutherozoa</taxon>
        <taxon>Echinozoa</taxon>
        <taxon>Holothuroidea</taxon>
        <taxon>Aspidochirotacea</taxon>
        <taxon>Aspidochirotida</taxon>
        <taxon>Holothuriidae</taxon>
        <taxon>Holothuria</taxon>
    </lineage>
</organism>
<evidence type="ECO:0000256" key="7">
    <source>
        <dbReference type="ARBA" id="ARBA00023242"/>
    </source>
</evidence>
<evidence type="ECO:0000256" key="1">
    <source>
        <dbReference type="ARBA" id="ARBA00004123"/>
    </source>
</evidence>
<dbReference type="InterPro" id="IPR050800">
    <property type="entry name" value="ARTD/PARP"/>
</dbReference>
<dbReference type="PANTHER" id="PTHR10459:SF60">
    <property type="entry name" value="POLY [ADP-RIBOSE] POLYMERASE 2"/>
    <property type="match status" value="1"/>
</dbReference>
<dbReference type="Proteomes" id="UP001152320">
    <property type="component" value="Chromosome 19"/>
</dbReference>
<keyword evidence="3 10" id="KW-0808">Transferase</keyword>
<dbReference type="InterPro" id="IPR004102">
    <property type="entry name" value="Poly(ADP-ribose)pol_reg_dom"/>
</dbReference>
<dbReference type="GO" id="GO:0070212">
    <property type="term" value="P:protein poly-ADP-ribosylation"/>
    <property type="evidence" value="ECO:0007669"/>
    <property type="project" value="TreeGrafter"/>
</dbReference>
<dbReference type="GO" id="GO:0016779">
    <property type="term" value="F:nucleotidyltransferase activity"/>
    <property type="evidence" value="ECO:0007669"/>
    <property type="project" value="UniProtKB-KW"/>
</dbReference>
<dbReference type="FunFam" id="3.90.228.10:FF:000002">
    <property type="entry name" value="Poly [ADP-ribose] polymerase"/>
    <property type="match status" value="1"/>
</dbReference>
<keyword evidence="16" id="KW-1185">Reference proteome</keyword>
<dbReference type="PANTHER" id="PTHR10459">
    <property type="entry name" value="DNA LIGASE"/>
    <property type="match status" value="1"/>
</dbReference>
<proteinExistence type="inferred from homology"/>
<evidence type="ECO:0000256" key="2">
    <source>
        <dbReference type="ARBA" id="ARBA00022676"/>
    </source>
</evidence>
<keyword evidence="4" id="KW-0548">Nucleotidyltransferase</keyword>
<dbReference type="GO" id="GO:1990404">
    <property type="term" value="F:NAD+-protein mono-ADP-ribosyltransferase activity"/>
    <property type="evidence" value="ECO:0007669"/>
    <property type="project" value="TreeGrafter"/>
</dbReference>
<evidence type="ECO:0000256" key="8">
    <source>
        <dbReference type="ARBA" id="ARBA00024347"/>
    </source>
</evidence>
<dbReference type="Pfam" id="PF00644">
    <property type="entry name" value="PARP"/>
    <property type="match status" value="1"/>
</dbReference>
<gene>
    <name evidence="15" type="ORF">HOLleu_36050</name>
</gene>
<comment type="subcellular location">
    <subcellularLocation>
        <location evidence="1">Nucleus</location>
    </subcellularLocation>
</comment>
<keyword evidence="7" id="KW-0539">Nucleus</keyword>
<dbReference type="OrthoDB" id="429950at2759"/>
<dbReference type="InterPro" id="IPR036616">
    <property type="entry name" value="Poly(ADP-ribose)pol_reg_dom_sf"/>
</dbReference>
<comment type="similarity">
    <text evidence="8">Belongs to the ARTD/PARP family.</text>
</comment>
<evidence type="ECO:0000313" key="15">
    <source>
        <dbReference type="EMBL" id="KAJ8023574.1"/>
    </source>
</evidence>
<dbReference type="InterPro" id="IPR036930">
    <property type="entry name" value="WGR_dom_sf"/>
</dbReference>
<dbReference type="EMBL" id="JAIZAY010000019">
    <property type="protein sequence ID" value="KAJ8023574.1"/>
    <property type="molecule type" value="Genomic_DNA"/>
</dbReference>
<dbReference type="InterPro" id="IPR012317">
    <property type="entry name" value="Poly(ADP-ribose)pol_cat_dom"/>
</dbReference>
<keyword evidence="11" id="KW-0472">Membrane</keyword>
<name>A0A9Q0YJQ4_HOLLE</name>
<dbReference type="SUPFAM" id="SSF142921">
    <property type="entry name" value="WGR domain-like"/>
    <property type="match status" value="1"/>
</dbReference>
<evidence type="ECO:0000256" key="5">
    <source>
        <dbReference type="ARBA" id="ARBA00022765"/>
    </source>
</evidence>
<dbReference type="GO" id="GO:0005730">
    <property type="term" value="C:nucleolus"/>
    <property type="evidence" value="ECO:0007669"/>
    <property type="project" value="TreeGrafter"/>
</dbReference>
<reference evidence="15" key="1">
    <citation type="submission" date="2021-10" db="EMBL/GenBank/DDBJ databases">
        <title>Tropical sea cucumber genome reveals ecological adaptation and Cuvierian tubules defense mechanism.</title>
        <authorList>
            <person name="Chen T."/>
        </authorList>
    </citation>
    <scope>NUCLEOTIDE SEQUENCE</scope>
    <source>
        <strain evidence="15">Nanhai2018</strain>
        <tissue evidence="15">Muscle</tissue>
    </source>
</reference>
<dbReference type="SUPFAM" id="SSF47587">
    <property type="entry name" value="Domain of poly(ADP-ribose) polymerase"/>
    <property type="match status" value="1"/>
</dbReference>
<dbReference type="PROSITE" id="PS51060">
    <property type="entry name" value="PARP_ALPHA_HD"/>
    <property type="match status" value="1"/>
</dbReference>
<feature type="transmembrane region" description="Helical" evidence="11">
    <location>
        <begin position="248"/>
        <end position="271"/>
    </location>
</feature>
<keyword evidence="11" id="KW-1133">Transmembrane helix</keyword>
<evidence type="ECO:0000256" key="11">
    <source>
        <dbReference type="SAM" id="Phobius"/>
    </source>
</evidence>
<keyword evidence="2 10" id="KW-0328">Glycosyltransferase</keyword>
<keyword evidence="11" id="KW-0812">Transmembrane</keyword>
<evidence type="ECO:0000256" key="4">
    <source>
        <dbReference type="ARBA" id="ARBA00022695"/>
    </source>
</evidence>
<dbReference type="SUPFAM" id="SSF56399">
    <property type="entry name" value="ADP-ribosylation"/>
    <property type="match status" value="1"/>
</dbReference>
<dbReference type="SMART" id="SM00773">
    <property type="entry name" value="WGR"/>
    <property type="match status" value="1"/>
</dbReference>
<feature type="domain" description="WGR" evidence="14">
    <location>
        <begin position="33"/>
        <end position="128"/>
    </location>
</feature>
<evidence type="ECO:0000259" key="13">
    <source>
        <dbReference type="PROSITE" id="PS51060"/>
    </source>
</evidence>
<evidence type="ECO:0000259" key="12">
    <source>
        <dbReference type="PROSITE" id="PS51059"/>
    </source>
</evidence>
<dbReference type="EC" id="2.4.2.-" evidence="10"/>
<accession>A0A9Q0YJQ4</accession>
<dbReference type="InterPro" id="IPR008893">
    <property type="entry name" value="WGR_domain"/>
</dbReference>
<dbReference type="GO" id="GO:0006302">
    <property type="term" value="P:double-strand break repair"/>
    <property type="evidence" value="ECO:0007669"/>
    <property type="project" value="TreeGrafter"/>
</dbReference>
<protein>
    <recommendedName>
        <fullName evidence="10">Poly [ADP-ribose] polymerase</fullName>
        <shortName evidence="10">PARP</shortName>
        <ecNumber evidence="10">2.4.2.-</ecNumber>
    </recommendedName>
</protein>
<feature type="domain" description="PARP alpha-helical" evidence="13">
    <location>
        <begin position="153"/>
        <end position="281"/>
    </location>
</feature>
<dbReference type="PROSITE" id="PS51977">
    <property type="entry name" value="WGR"/>
    <property type="match status" value="1"/>
</dbReference>
<evidence type="ECO:0000256" key="9">
    <source>
        <dbReference type="ARBA" id="ARBA00033987"/>
    </source>
</evidence>
<feature type="domain" description="PARP catalytic" evidence="12">
    <location>
        <begin position="288"/>
        <end position="513"/>
    </location>
</feature>
<dbReference type="PROSITE" id="PS51059">
    <property type="entry name" value="PARP_CATALYTIC"/>
    <property type="match status" value="1"/>
</dbReference>
<sequence length="513" mass="58602">MEGAGVEDGKNVCMNDLQGLCGNVDGECSRKEKVQVLQEGEEVYSAVLTQTDLGANKNKFYIVQLHKDITGKEYYVWHHWGRIGYKGRHMEKKCGLLEAKKIFLQKFKDKTGNEWEKREQFQKKRDLYDLMKMETKFEFPQMEKELKSIAMQTSKLDKKVQELVNLLYNTEVIEKTMESMGYNQKQSPLGKMTLQQVMDGYAALKEVELCIENEASKEELTVACTKYYTKIPHKFGGVCGRREEDSEFMITLVFGFSVDIFFIVAALAALYDIQMTGLKSKEHDSMYYTFFFAIMKRPPLITTQEQIEAELELLEMVQKYLNGTHESDHNEYTMEMLDVFKVSKKELPFEDVGNRRLLWHGSRLSNWAGILTQGLRVAPPEAPSTGYMFGKGVYFADRSSKSCNYCRTNKEENVGLALLCEVALGESHELVAANKNAHQLPPGKKSVKGLGQIAPDSKENLTMSCGTVVPLGKGIPTGVQNKNGITLRFNEYVVYDTKQIKLRYLVKVKFNWK</sequence>
<dbReference type="Pfam" id="PF05406">
    <property type="entry name" value="WGR"/>
    <property type="match status" value="1"/>
</dbReference>
<dbReference type="Gene3D" id="1.20.142.10">
    <property type="entry name" value="Poly(ADP-ribose) polymerase, regulatory domain"/>
    <property type="match status" value="1"/>
</dbReference>
<evidence type="ECO:0000259" key="14">
    <source>
        <dbReference type="PROSITE" id="PS51977"/>
    </source>
</evidence>
<keyword evidence="5" id="KW-0013">ADP-ribosylation</keyword>